<dbReference type="PANTHER" id="PTHR24559:SF443">
    <property type="entry name" value="RNA-DIRECTED DNA POLYMERASE HOMOLOG"/>
    <property type="match status" value="1"/>
</dbReference>
<dbReference type="InterPro" id="IPR053134">
    <property type="entry name" value="RNA-dir_DNA_polymerase"/>
</dbReference>
<organism evidence="2">
    <name type="scientific">Solanum lycopersicum</name>
    <name type="common">Tomato</name>
    <name type="synonym">Lycopersicon esculentum</name>
    <dbReference type="NCBI Taxonomy" id="4081"/>
    <lineage>
        <taxon>Eukaryota</taxon>
        <taxon>Viridiplantae</taxon>
        <taxon>Streptophyta</taxon>
        <taxon>Embryophyta</taxon>
        <taxon>Tracheophyta</taxon>
        <taxon>Spermatophyta</taxon>
        <taxon>Magnoliopsida</taxon>
        <taxon>eudicotyledons</taxon>
        <taxon>Gunneridae</taxon>
        <taxon>Pentapetalae</taxon>
        <taxon>asterids</taxon>
        <taxon>lamiids</taxon>
        <taxon>Solanales</taxon>
        <taxon>Solanaceae</taxon>
        <taxon>Solanoideae</taxon>
        <taxon>Solaneae</taxon>
        <taxon>Solanum</taxon>
        <taxon>Solanum subgen. Lycopersicon</taxon>
    </lineage>
</organism>
<proteinExistence type="predicted"/>
<evidence type="ECO:0000259" key="1">
    <source>
        <dbReference type="Pfam" id="PF00078"/>
    </source>
</evidence>
<accession>A0A3Q7G4I1</accession>
<dbReference type="Gene3D" id="3.30.70.270">
    <property type="match status" value="1"/>
</dbReference>
<dbReference type="STRING" id="4081.A0A3Q7G4I1"/>
<feature type="domain" description="Reverse transcriptase" evidence="1">
    <location>
        <begin position="3"/>
        <end position="67"/>
    </location>
</feature>
<dbReference type="InterPro" id="IPR000477">
    <property type="entry name" value="RT_dom"/>
</dbReference>
<dbReference type="PANTHER" id="PTHR24559">
    <property type="entry name" value="TRANSPOSON TY3-I GAG-POL POLYPROTEIN"/>
    <property type="match status" value="1"/>
</dbReference>
<dbReference type="Gramene" id="Solyc04g049735.1.1">
    <property type="protein sequence ID" value="Solyc04g049735.1.1"/>
    <property type="gene ID" value="Solyc04g049735.1"/>
</dbReference>
<dbReference type="Proteomes" id="UP000004994">
    <property type="component" value="Chromosome 4"/>
</dbReference>
<dbReference type="InterPro" id="IPR043502">
    <property type="entry name" value="DNA/RNA_pol_sf"/>
</dbReference>
<dbReference type="Gene3D" id="3.10.10.10">
    <property type="entry name" value="HIV Type 1 Reverse Transcriptase, subunit A, domain 1"/>
    <property type="match status" value="1"/>
</dbReference>
<name>A0A3Q7G4I1_SOLLC</name>
<reference evidence="2" key="2">
    <citation type="submission" date="2019-01" db="UniProtKB">
        <authorList>
            <consortium name="EnsemblPlants"/>
        </authorList>
    </citation>
    <scope>IDENTIFICATION</scope>
    <source>
        <strain evidence="2">cv. Heinz 1706</strain>
    </source>
</reference>
<evidence type="ECO:0000313" key="3">
    <source>
        <dbReference type="Proteomes" id="UP000004994"/>
    </source>
</evidence>
<evidence type="ECO:0000313" key="2">
    <source>
        <dbReference type="EnsemblPlants" id="Solyc04g049735.1.1"/>
    </source>
</evidence>
<dbReference type="AlphaFoldDB" id="A0A3Q7G4I1"/>
<protein>
    <recommendedName>
        <fullName evidence="1">Reverse transcriptase domain-containing protein</fullName>
    </recommendedName>
</protein>
<dbReference type="Pfam" id="PF00078">
    <property type="entry name" value="RVT_1"/>
    <property type="match status" value="1"/>
</dbReference>
<dbReference type="SUPFAM" id="SSF56672">
    <property type="entry name" value="DNA/RNA polymerases"/>
    <property type="match status" value="1"/>
</dbReference>
<sequence length="112" mass="13160">KQDEMMRICVDYRALNKATGKNKYPVSLVQDLMDRLSKACWFTKLDLGSGYWQVTIEEGDEPKTTKNKVRMDPKKVQAIVNWQEPRNVKDHFLSWLTFTRNSLLVIQKGQRL</sequence>
<dbReference type="InterPro" id="IPR043128">
    <property type="entry name" value="Rev_trsase/Diguanyl_cyclase"/>
</dbReference>
<dbReference type="EnsemblPlants" id="Solyc04g049735.1.1">
    <property type="protein sequence ID" value="Solyc04g049735.1.1"/>
    <property type="gene ID" value="Solyc04g049735.1"/>
</dbReference>
<reference evidence="2" key="1">
    <citation type="journal article" date="2012" name="Nature">
        <title>The tomato genome sequence provides insights into fleshy fruit evolution.</title>
        <authorList>
            <consortium name="Tomato Genome Consortium"/>
        </authorList>
    </citation>
    <scope>NUCLEOTIDE SEQUENCE [LARGE SCALE GENOMIC DNA]</scope>
    <source>
        <strain evidence="2">cv. Heinz 1706</strain>
    </source>
</reference>
<dbReference type="InParanoid" id="A0A3Q7G4I1"/>
<keyword evidence="3" id="KW-1185">Reference proteome</keyword>